<feature type="region of interest" description="Disordered" evidence="1">
    <location>
        <begin position="274"/>
        <end position="321"/>
    </location>
</feature>
<evidence type="ECO:0000313" key="2">
    <source>
        <dbReference type="EMBL" id="KAF3058841.1"/>
    </source>
</evidence>
<accession>A0A9P4X598</accession>
<proteinExistence type="predicted"/>
<sequence>MMPLVARYEPFSLRGSKRLRGALFSRLQCASFPQIRSCGQSCVCVTPISSFLRGSSKILLPVFSIAQSPASGGHWPGHESFVRVGLAPAACLPRMYVAPHTCPSTSYMRFSNAAHTYMDLHTSGQFMYRPAKSMPLNASVPRACASCTPRCLNGPFIVQSPAENPEPNTVGKLEGNTILPLVGMTSSRKGKARRVFQSQPIGQTLFPSRCRCSAPSLRVRHWQKEMDPCLCIKLLVRWYFVLGSVQEGKICQHHAKMLDLNICKSASARVGYPTRGGKGAGDALRPDIQDPVAPRRPYMCTAQPESAPPTYCRSPASGSHD</sequence>
<comment type="caution">
    <text evidence="2">The sequence shown here is derived from an EMBL/GenBank/DDBJ whole genome shotgun (WGS) entry which is preliminary data.</text>
</comment>
<evidence type="ECO:0000256" key="1">
    <source>
        <dbReference type="SAM" id="MobiDB-lite"/>
    </source>
</evidence>
<organism evidence="2 3">
    <name type="scientific">Trichoderma lentiforme</name>
    <dbReference type="NCBI Taxonomy" id="1567552"/>
    <lineage>
        <taxon>Eukaryota</taxon>
        <taxon>Fungi</taxon>
        <taxon>Dikarya</taxon>
        <taxon>Ascomycota</taxon>
        <taxon>Pezizomycotina</taxon>
        <taxon>Sordariomycetes</taxon>
        <taxon>Hypocreomycetidae</taxon>
        <taxon>Hypocreales</taxon>
        <taxon>Hypocreaceae</taxon>
        <taxon>Trichoderma</taxon>
    </lineage>
</organism>
<reference evidence="2 3" key="1">
    <citation type="submission" date="2018-06" db="EMBL/GenBank/DDBJ databases">
        <title>Genome analysis of cellulolytic fungus Trichoderma lentiforme CFAM-422.</title>
        <authorList>
            <person name="Steindorff A.S."/>
            <person name="Formighieri E.F."/>
            <person name="Midorikawa G.E.O."/>
            <person name="Tamietti M.S."/>
            <person name="Ramos E.Z."/>
            <person name="Silva A.S."/>
            <person name="Bon E.P.S."/>
            <person name="Mendes T.D."/>
            <person name="Damaso M.C.T."/>
            <person name="Favaro L.C.L."/>
        </authorList>
    </citation>
    <scope>NUCLEOTIDE SEQUENCE [LARGE SCALE GENOMIC DNA]</scope>
    <source>
        <strain evidence="2 3">CFAM-422</strain>
    </source>
</reference>
<protein>
    <submittedName>
        <fullName evidence="2">Uncharacterized protein</fullName>
    </submittedName>
</protein>
<keyword evidence="3" id="KW-1185">Reference proteome</keyword>
<dbReference type="Proteomes" id="UP000801864">
    <property type="component" value="Unassembled WGS sequence"/>
</dbReference>
<dbReference type="AlphaFoldDB" id="A0A9P4X598"/>
<evidence type="ECO:0000313" key="3">
    <source>
        <dbReference type="Proteomes" id="UP000801864"/>
    </source>
</evidence>
<dbReference type="EMBL" id="QLNT01000026">
    <property type="protein sequence ID" value="KAF3058841.1"/>
    <property type="molecule type" value="Genomic_DNA"/>
</dbReference>
<gene>
    <name evidence="2" type="ORF">CFAM422_011826</name>
</gene>
<name>A0A9P4X598_9HYPO</name>